<dbReference type="InterPro" id="IPR053140">
    <property type="entry name" value="GDSL_Rv0518-like"/>
</dbReference>
<dbReference type="RefSeq" id="WP_305028417.1">
    <property type="nucleotide sequence ID" value="NZ_JAUQTA010000002.1"/>
</dbReference>
<dbReference type="InterPro" id="IPR036514">
    <property type="entry name" value="SGNH_hydro_sf"/>
</dbReference>
<reference evidence="2 3" key="1">
    <citation type="submission" date="2023-07" db="EMBL/GenBank/DDBJ databases">
        <title>Nocardioides sp. nov WY-20 isolated from soil.</title>
        <authorList>
            <person name="Liu B."/>
            <person name="Wan Y."/>
        </authorList>
    </citation>
    <scope>NUCLEOTIDE SEQUENCE [LARGE SCALE GENOMIC DNA]</scope>
    <source>
        <strain evidence="2 3">WY-20</strain>
    </source>
</reference>
<dbReference type="PANTHER" id="PTHR43784:SF2">
    <property type="entry name" value="GDSL-LIKE LIPASE_ACYLHYDROLASE, PUTATIVE (AFU_ORTHOLOGUE AFUA_2G00820)-RELATED"/>
    <property type="match status" value="1"/>
</dbReference>
<organism evidence="2 3">
    <name type="scientific">Nocardioides jiangxiensis</name>
    <dbReference type="NCBI Taxonomy" id="3064524"/>
    <lineage>
        <taxon>Bacteria</taxon>
        <taxon>Bacillati</taxon>
        <taxon>Actinomycetota</taxon>
        <taxon>Actinomycetes</taxon>
        <taxon>Propionibacteriales</taxon>
        <taxon>Nocardioidaceae</taxon>
        <taxon>Nocardioides</taxon>
    </lineage>
</organism>
<dbReference type="Proteomes" id="UP001233314">
    <property type="component" value="Unassembled WGS sequence"/>
</dbReference>
<proteinExistence type="predicted"/>
<dbReference type="SUPFAM" id="SSF52266">
    <property type="entry name" value="SGNH hydrolase"/>
    <property type="match status" value="1"/>
</dbReference>
<keyword evidence="3" id="KW-1185">Reference proteome</keyword>
<dbReference type="CDD" id="cd01832">
    <property type="entry name" value="SGNH_hydrolase_like_1"/>
    <property type="match status" value="1"/>
</dbReference>
<sequence length="285" mass="31221">MGYVRFAALGDSVTHGVGDAVPTGWRGWARILADALGETHDISFCNLAVSGAVVADVRHRQLPEALAHQPDIASLIVGINDTMRSTWHRERIRRELLETADALHGAGAVLLTVRFHDHGRVFGLPAVLRRPLYARIAFLNEVYDEIHATYGGIRVDLAEQPEVFERAFWSIDRLHPSELGHRSLARCFGAGLNELGLAHPLPGGDRSGGYVPNWRTDLQWMVTEGVPWFGRRARDLGPWAARLAMTEARGLAQRPVLPARLAAPRLPAVRRGVLVGAALDEAVAS</sequence>
<evidence type="ECO:0000259" key="1">
    <source>
        <dbReference type="Pfam" id="PF13472"/>
    </source>
</evidence>
<dbReference type="EMBL" id="JAUQTA010000002">
    <property type="protein sequence ID" value="MDO7868997.1"/>
    <property type="molecule type" value="Genomic_DNA"/>
</dbReference>
<dbReference type="Pfam" id="PF13472">
    <property type="entry name" value="Lipase_GDSL_2"/>
    <property type="match status" value="1"/>
</dbReference>
<dbReference type="Gene3D" id="3.40.50.1110">
    <property type="entry name" value="SGNH hydrolase"/>
    <property type="match status" value="1"/>
</dbReference>
<evidence type="ECO:0000313" key="3">
    <source>
        <dbReference type="Proteomes" id="UP001233314"/>
    </source>
</evidence>
<gene>
    <name evidence="2" type="ORF">Q5722_11525</name>
</gene>
<name>A0ABT9B5W1_9ACTN</name>
<evidence type="ECO:0000313" key="2">
    <source>
        <dbReference type="EMBL" id="MDO7868997.1"/>
    </source>
</evidence>
<protein>
    <submittedName>
        <fullName evidence="2">SGNH/GDSL hydrolase family protein</fullName>
        <ecNumber evidence="2">3.1.-.-</ecNumber>
    </submittedName>
</protein>
<feature type="domain" description="SGNH hydrolase-type esterase" evidence="1">
    <location>
        <begin position="8"/>
        <end position="182"/>
    </location>
</feature>
<comment type="caution">
    <text evidence="2">The sequence shown here is derived from an EMBL/GenBank/DDBJ whole genome shotgun (WGS) entry which is preliminary data.</text>
</comment>
<dbReference type="InterPro" id="IPR013830">
    <property type="entry name" value="SGNH_hydro"/>
</dbReference>
<keyword evidence="2" id="KW-0378">Hydrolase</keyword>
<accession>A0ABT9B5W1</accession>
<dbReference type="EC" id="3.1.-.-" evidence="2"/>
<dbReference type="GO" id="GO:0016787">
    <property type="term" value="F:hydrolase activity"/>
    <property type="evidence" value="ECO:0007669"/>
    <property type="project" value="UniProtKB-KW"/>
</dbReference>
<dbReference type="PANTHER" id="PTHR43784">
    <property type="entry name" value="GDSL-LIKE LIPASE/ACYLHYDROLASE, PUTATIVE (AFU_ORTHOLOGUE AFUA_2G00820)-RELATED"/>
    <property type="match status" value="1"/>
</dbReference>